<name>A0A8J7H7R7_9FIRM</name>
<evidence type="ECO:0000313" key="4">
    <source>
        <dbReference type="Proteomes" id="UP000623269"/>
    </source>
</evidence>
<dbReference type="InterPro" id="IPR015943">
    <property type="entry name" value="WD40/YVTN_repeat-like_dom_sf"/>
</dbReference>
<feature type="transmembrane region" description="Helical" evidence="2">
    <location>
        <begin position="6"/>
        <end position="24"/>
    </location>
</feature>
<evidence type="ECO:0008006" key="5">
    <source>
        <dbReference type="Google" id="ProtNLM"/>
    </source>
</evidence>
<comment type="caution">
    <text evidence="3">The sequence shown here is derived from an EMBL/GenBank/DDBJ whole genome shotgun (WGS) entry which is preliminary data.</text>
</comment>
<accession>A0A8J7H7R7</accession>
<dbReference type="CDD" id="cd15482">
    <property type="entry name" value="Sialidase_non-viral"/>
    <property type="match status" value="1"/>
</dbReference>
<reference evidence="3" key="1">
    <citation type="submission" date="2020-12" db="EMBL/GenBank/DDBJ databases">
        <title>M. sibirica DSM 26468T genome.</title>
        <authorList>
            <person name="Thieme N."/>
            <person name="Rettenmaier R."/>
            <person name="Zverlov V."/>
            <person name="Liebl W."/>
        </authorList>
    </citation>
    <scope>NUCLEOTIDE SEQUENCE</scope>
    <source>
        <strain evidence="3">DSM 26468</strain>
    </source>
</reference>
<sequence>MKNSKIIISIVIVLCLVIAGYLGISMYNSSKDNQNTQTDTNEVKSEGKSLEEADNKIEGDDTSVHTDTVQEVDETEDNSDTDIAATTKPQGTWNMILETEVTQTVRMAAFLDENIGVTGGFSSTGKLHYTTDGGKTWTKNEESGGCIYGVEIVDSNTVWVCGRMKGVSFTTPGGLRLSTDGGKTLGDTADYTTSPGKCPLSFLDDMRGWICQLNKVSETLDGGLSFNEISLPDDIGNIVGVAVYEDGSSMTGCVLSEDGVLMSTNDQGNTWSNRSELPLKERYDGYKIAKYESAATAIRFFDKDNALVVVSLTGDKIPVIVAFRTEDGGKTWTDELVCEGEGSIYLSPDGRYVTSLQFKTVTVHRYDED</sequence>
<keyword evidence="2" id="KW-0812">Transmembrane</keyword>
<keyword evidence="2" id="KW-1133">Transmembrane helix</keyword>
<feature type="compositionally biased region" description="Basic and acidic residues" evidence="1">
    <location>
        <begin position="41"/>
        <end position="64"/>
    </location>
</feature>
<feature type="compositionally biased region" description="Acidic residues" evidence="1">
    <location>
        <begin position="70"/>
        <end position="80"/>
    </location>
</feature>
<evidence type="ECO:0000256" key="1">
    <source>
        <dbReference type="SAM" id="MobiDB-lite"/>
    </source>
</evidence>
<gene>
    <name evidence="3" type="ORF">I5677_01930</name>
</gene>
<evidence type="ECO:0000256" key="2">
    <source>
        <dbReference type="SAM" id="Phobius"/>
    </source>
</evidence>
<keyword evidence="4" id="KW-1185">Reference proteome</keyword>
<proteinExistence type="predicted"/>
<dbReference type="EMBL" id="JAEAGR010000002">
    <property type="protein sequence ID" value="MBH1939650.1"/>
    <property type="molecule type" value="Genomic_DNA"/>
</dbReference>
<dbReference type="AlphaFoldDB" id="A0A8J7H7R7"/>
<keyword evidence="2" id="KW-0472">Membrane</keyword>
<evidence type="ECO:0000313" key="3">
    <source>
        <dbReference type="EMBL" id="MBH1939650.1"/>
    </source>
</evidence>
<feature type="region of interest" description="Disordered" evidence="1">
    <location>
        <begin position="29"/>
        <end position="86"/>
    </location>
</feature>
<organism evidence="3 4">
    <name type="scientific">Mobilitalea sibirica</name>
    <dbReference type="NCBI Taxonomy" id="1462919"/>
    <lineage>
        <taxon>Bacteria</taxon>
        <taxon>Bacillati</taxon>
        <taxon>Bacillota</taxon>
        <taxon>Clostridia</taxon>
        <taxon>Lachnospirales</taxon>
        <taxon>Lachnospiraceae</taxon>
        <taxon>Mobilitalea</taxon>
    </lineage>
</organism>
<dbReference type="Proteomes" id="UP000623269">
    <property type="component" value="Unassembled WGS sequence"/>
</dbReference>
<protein>
    <recommendedName>
        <fullName evidence="5">Photosynthesis system II assembly factor Ycf48/Hcf136-like domain-containing protein</fullName>
    </recommendedName>
</protein>
<dbReference type="SUPFAM" id="SSF110296">
    <property type="entry name" value="Oligoxyloglucan reducing end-specific cellobiohydrolase"/>
    <property type="match status" value="1"/>
</dbReference>
<feature type="compositionally biased region" description="Polar residues" evidence="1">
    <location>
        <begin position="29"/>
        <end position="40"/>
    </location>
</feature>
<dbReference type="Gene3D" id="2.130.10.10">
    <property type="entry name" value="YVTN repeat-like/Quinoprotein amine dehydrogenase"/>
    <property type="match status" value="2"/>
</dbReference>
<dbReference type="RefSeq" id="WP_197659885.1">
    <property type="nucleotide sequence ID" value="NZ_JAEAGR010000002.1"/>
</dbReference>